<dbReference type="PANTHER" id="PTHR33408:SF2">
    <property type="entry name" value="TRANSPOSASE DDE DOMAIN-CONTAINING PROTEIN"/>
    <property type="match status" value="1"/>
</dbReference>
<protein>
    <submittedName>
        <fullName evidence="4">IS1182 family transposase</fullName>
    </submittedName>
</protein>
<feature type="domain" description="Transposase InsH N-terminal" evidence="2">
    <location>
        <begin position="18"/>
        <end position="109"/>
    </location>
</feature>
<evidence type="ECO:0000259" key="2">
    <source>
        <dbReference type="Pfam" id="PF05598"/>
    </source>
</evidence>
<dbReference type="EMBL" id="CP058559">
    <property type="protein sequence ID" value="QNO15242.1"/>
    <property type="molecule type" value="Genomic_DNA"/>
</dbReference>
<dbReference type="KEGG" id="acae:HYG86_00045"/>
<dbReference type="RefSeq" id="WP_213165606.1">
    <property type="nucleotide sequence ID" value="NZ_CP058559.1"/>
</dbReference>
<keyword evidence="1" id="KW-0175">Coiled coil</keyword>
<dbReference type="EMBL" id="CP058559">
    <property type="protein sequence ID" value="QNO13281.1"/>
    <property type="molecule type" value="Genomic_DNA"/>
</dbReference>
<gene>
    <name evidence="4" type="ORF">HYG86_00045</name>
    <name evidence="5" type="ORF">HYG86_10955</name>
</gene>
<keyword evidence="6" id="KW-1185">Reference proteome</keyword>
<reference evidence="4 6" key="1">
    <citation type="submission" date="2020-07" db="EMBL/GenBank/DDBJ databases">
        <title>Alkalicella. sp. LB2 genome.</title>
        <authorList>
            <person name="Postec A."/>
            <person name="Quemeneur M."/>
        </authorList>
    </citation>
    <scope>NUCLEOTIDE SEQUENCE [LARGE SCALE GENOMIC DNA]</scope>
    <source>
        <strain evidence="4 6">LB2</strain>
    </source>
</reference>
<evidence type="ECO:0000313" key="4">
    <source>
        <dbReference type="EMBL" id="QNO13281.1"/>
    </source>
</evidence>
<dbReference type="KEGG" id="acae:HYG86_10955"/>
<dbReference type="InterPro" id="IPR047629">
    <property type="entry name" value="IS1182_transpos"/>
</dbReference>
<organism evidence="4 6">
    <name type="scientific">Alkalicella caledoniensis</name>
    <dbReference type="NCBI Taxonomy" id="2731377"/>
    <lineage>
        <taxon>Bacteria</taxon>
        <taxon>Bacillati</taxon>
        <taxon>Bacillota</taxon>
        <taxon>Clostridia</taxon>
        <taxon>Eubacteriales</taxon>
        <taxon>Proteinivoracaceae</taxon>
        <taxon>Alkalicella</taxon>
    </lineage>
</organism>
<name>A0A7G9W3L9_ALKCA</name>
<evidence type="ECO:0000313" key="5">
    <source>
        <dbReference type="EMBL" id="QNO15242.1"/>
    </source>
</evidence>
<sequence>MSFIQGTDRKQKTMFPDCIEDYIGEDNPVRVIDEYVKLVNMSAFTKSKEHRRGAPGYHPSVLLKLYLYGYVNGIRSSRKLETESHRNIEVVWLLQKLKPDFKTIADFRKENKTQLKQVFKDFTKLCKDLKLLGEEFIAIDGTKIQANNSKKNNFSKKKIQRHKQYIEDKVNSYLDLLESSDKDDSPKLKYTPEEIQQKIEKLKERKIKFEELEKKLQDSECNEVSTVDEDARLMDNKNNGVTVAYNIQTAVDSKHSIIVAYDVTNNPADQGNLNSLAEKAKDIFGKRKLEVAADKGYYQADDLMKCERNETTVYLPKQSYSNATGDKDFYGDKFTYVPEKDLYICPLGHELRRINHKSKEPKRIKYRNYDACKNCESKSKCTTAAKGRIINRSPNQDFLDTIDARTEANMDKYLQRQMIVEHPYGTIKRTMNAGYFLTRGMDSVTTETALVLLAYNFKRVINIIGVKELLRILVALRPTLSLYFYMFKSYCTKRQEIYG</sequence>
<evidence type="ECO:0000256" key="1">
    <source>
        <dbReference type="SAM" id="Coils"/>
    </source>
</evidence>
<dbReference type="NCBIfam" id="NF033551">
    <property type="entry name" value="transpos_IS1182"/>
    <property type="match status" value="1"/>
</dbReference>
<dbReference type="Pfam" id="PF05598">
    <property type="entry name" value="DUF772"/>
    <property type="match status" value="1"/>
</dbReference>
<dbReference type="InterPro" id="IPR025668">
    <property type="entry name" value="Tnp_DDE_dom"/>
</dbReference>
<proteinExistence type="predicted"/>
<dbReference type="Pfam" id="PF13751">
    <property type="entry name" value="DDE_Tnp_1_6"/>
    <property type="match status" value="1"/>
</dbReference>
<dbReference type="AlphaFoldDB" id="A0A7G9W3L9"/>
<feature type="coiled-coil region" evidence="1">
    <location>
        <begin position="195"/>
        <end position="222"/>
    </location>
</feature>
<dbReference type="Proteomes" id="UP000516160">
    <property type="component" value="Chromosome"/>
</dbReference>
<dbReference type="InterPro" id="IPR008490">
    <property type="entry name" value="Transposase_InsH_N"/>
</dbReference>
<evidence type="ECO:0000313" key="6">
    <source>
        <dbReference type="Proteomes" id="UP000516160"/>
    </source>
</evidence>
<evidence type="ECO:0000259" key="3">
    <source>
        <dbReference type="Pfam" id="PF13751"/>
    </source>
</evidence>
<feature type="domain" description="Transposase DDE" evidence="3">
    <location>
        <begin position="344"/>
        <end position="460"/>
    </location>
</feature>
<accession>A0A7G9W3L9</accession>
<dbReference type="PANTHER" id="PTHR33408">
    <property type="entry name" value="TRANSPOSASE"/>
    <property type="match status" value="1"/>
</dbReference>